<protein>
    <submittedName>
        <fullName evidence="2">ATP-dependent protease</fullName>
    </submittedName>
</protein>
<dbReference type="InterPro" id="IPR046336">
    <property type="entry name" value="Lon_prtase_N_sf"/>
</dbReference>
<name>A0ABQ1BIH2_9MYCO</name>
<organism evidence="2 3">
    <name type="scientific">Mycobacterium kubicae</name>
    <dbReference type="NCBI Taxonomy" id="120959"/>
    <lineage>
        <taxon>Bacteria</taxon>
        <taxon>Bacillati</taxon>
        <taxon>Actinomycetota</taxon>
        <taxon>Actinomycetes</taxon>
        <taxon>Mycobacteriales</taxon>
        <taxon>Mycobacteriaceae</taxon>
        <taxon>Mycobacterium</taxon>
        <taxon>Mycobacterium simiae complex</taxon>
    </lineage>
</organism>
<dbReference type="Pfam" id="PF02190">
    <property type="entry name" value="LON_substr_bdg"/>
    <property type="match status" value="1"/>
</dbReference>
<dbReference type="GO" id="GO:0006508">
    <property type="term" value="P:proteolysis"/>
    <property type="evidence" value="ECO:0007669"/>
    <property type="project" value="UniProtKB-KW"/>
</dbReference>
<dbReference type="EMBL" id="BLKU01000002">
    <property type="protein sequence ID" value="GFG63486.1"/>
    <property type="molecule type" value="Genomic_DNA"/>
</dbReference>
<dbReference type="PROSITE" id="PS51787">
    <property type="entry name" value="LON_N"/>
    <property type="match status" value="1"/>
</dbReference>
<proteinExistence type="predicted"/>
<dbReference type="GO" id="GO:0008233">
    <property type="term" value="F:peptidase activity"/>
    <property type="evidence" value="ECO:0007669"/>
    <property type="project" value="UniProtKB-KW"/>
</dbReference>
<evidence type="ECO:0000313" key="3">
    <source>
        <dbReference type="Proteomes" id="UP000465306"/>
    </source>
</evidence>
<dbReference type="PANTHER" id="PTHR46732">
    <property type="entry name" value="ATP-DEPENDENT PROTEASE LA (LON) DOMAIN PROTEIN"/>
    <property type="match status" value="1"/>
</dbReference>
<reference evidence="2 3" key="1">
    <citation type="journal article" date="2019" name="Emerg. Microbes Infect.">
        <title>Comprehensive subspecies identification of 175 nontuberculous mycobacteria species based on 7547 genomic profiles.</title>
        <authorList>
            <person name="Matsumoto Y."/>
            <person name="Kinjo T."/>
            <person name="Motooka D."/>
            <person name="Nabeya D."/>
            <person name="Jung N."/>
            <person name="Uechi K."/>
            <person name="Horii T."/>
            <person name="Iida T."/>
            <person name="Fujita J."/>
            <person name="Nakamura S."/>
        </authorList>
    </citation>
    <scope>NUCLEOTIDE SEQUENCE [LARGE SCALE GENOMIC DNA]</scope>
    <source>
        <strain evidence="2 3">JCM 13573</strain>
    </source>
</reference>
<evidence type="ECO:0000313" key="2">
    <source>
        <dbReference type="EMBL" id="GFG63486.1"/>
    </source>
</evidence>
<comment type="caution">
    <text evidence="2">The sequence shown here is derived from an EMBL/GenBank/DDBJ whole genome shotgun (WGS) entry which is preliminary data.</text>
</comment>
<dbReference type="Proteomes" id="UP000465306">
    <property type="component" value="Unassembled WGS sequence"/>
</dbReference>
<keyword evidence="3" id="KW-1185">Reference proteome</keyword>
<dbReference type="InterPro" id="IPR015947">
    <property type="entry name" value="PUA-like_sf"/>
</dbReference>
<keyword evidence="2" id="KW-0645">Protease</keyword>
<sequence>MLPVEPDEPVELAMFPLESVLLPGDDLPLRIFEPRYTALVRDCLDSDDPRFGVVLISRGREVGGGEGRCEVGALAKIAECIDAGAGRYVLSCRVGERIRVRDWLPDDPYPRAAVWAWPDERGTSPVTGAQLRDVEDRVLALFERIADVRGVELPPREVLLGEPPPGDAGKWLYALASRVPMGPADRYAVLAAPSAADRLVALLEAVDSVTAMVEFELSD</sequence>
<evidence type="ECO:0000259" key="1">
    <source>
        <dbReference type="PROSITE" id="PS51787"/>
    </source>
</evidence>
<keyword evidence="2" id="KW-0378">Hydrolase</keyword>
<gene>
    <name evidence="2" type="ORF">MKUB_09760</name>
</gene>
<dbReference type="SMART" id="SM00464">
    <property type="entry name" value="LON"/>
    <property type="match status" value="1"/>
</dbReference>
<dbReference type="PANTHER" id="PTHR46732:SF8">
    <property type="entry name" value="ATP-DEPENDENT PROTEASE LA (LON) DOMAIN PROTEIN"/>
    <property type="match status" value="1"/>
</dbReference>
<dbReference type="InterPro" id="IPR003111">
    <property type="entry name" value="Lon_prtase_N"/>
</dbReference>
<dbReference type="Gene3D" id="2.30.130.40">
    <property type="entry name" value="LON domain-like"/>
    <property type="match status" value="1"/>
</dbReference>
<dbReference type="SUPFAM" id="SSF88697">
    <property type="entry name" value="PUA domain-like"/>
    <property type="match status" value="1"/>
</dbReference>
<feature type="domain" description="Lon N-terminal" evidence="1">
    <location>
        <begin position="2"/>
        <end position="210"/>
    </location>
</feature>
<accession>A0ABQ1BIH2</accession>